<keyword evidence="2" id="KW-1185">Reference proteome</keyword>
<dbReference type="RefSeq" id="NP_048258.1">
    <property type="nucleotide sequence ID" value="NC_001993.1"/>
</dbReference>
<dbReference type="EMBL" id="AF063866">
    <property type="protein sequence ID" value="AAC97694.1"/>
    <property type="molecule type" value="Genomic_DNA"/>
</dbReference>
<organismHost>
    <name type="scientific">Melanoplus sanguinipes</name>
    <name type="common">Migratory grasshopper</name>
    <dbReference type="NCBI Taxonomy" id="65742"/>
</organismHost>
<accession>Q9YVQ5</accession>
<dbReference type="OrthoDB" id="14748at10239"/>
<dbReference type="GeneID" id="1449957"/>
<name>Q9YVQ5_MSEPV</name>
<dbReference type="Proteomes" id="UP000172353">
    <property type="component" value="Segment"/>
</dbReference>
<organism evidence="1 2">
    <name type="scientific">Melanoplus sanguinipes entomopoxvirus</name>
    <name type="common">MsEPV</name>
    <dbReference type="NCBI Taxonomy" id="83191"/>
    <lineage>
        <taxon>Viruses</taxon>
        <taxon>Varidnaviria</taxon>
        <taxon>Bamfordvirae</taxon>
        <taxon>Nucleocytoviricota</taxon>
        <taxon>Pokkesviricetes</taxon>
        <taxon>Chitovirales</taxon>
        <taxon>Poxviridae</taxon>
        <taxon>Entomopoxvirinae</taxon>
        <taxon>Deltaentomopoxvirus</taxon>
        <taxon>Deltaentomopoxvirus msanguinipes</taxon>
    </lineage>
</organism>
<dbReference type="KEGG" id="vg:1449957"/>
<dbReference type="PIR" id="T28348">
    <property type="entry name" value="T28348"/>
</dbReference>
<sequence>MNEYKTDFTKQEISEAALNLIKDLKSMFYEIHYIANQAIINDSIKCIYCNDECYNGNVFNIKENSINIGYFCSNICRDIFYSIIQFIFNIPPNKVNFIPFQLLNDNSKEDYNVIKKIFKNIDYKNLILFSKYNNEQIISNFKIILKNNKIWHFTYKFNFETKINKCLNCGSEEVDKDIILLTKYKTLQGFCSVICKDNICKQVYYTLIPKYKYLTYSVPTQLLKNVDVKTMINKLKNKSNVYGGYTTYDSKNIKLEYFTPN</sequence>
<proteinExistence type="predicted"/>
<evidence type="ECO:0000313" key="2">
    <source>
        <dbReference type="Proteomes" id="UP000172353"/>
    </source>
</evidence>
<protein>
    <submittedName>
        <fullName evidence="1">ORF MSV187 putative late transcription factor VLTF-2 homolog (Vaccinia A1L), similar to SW:P33814</fullName>
    </submittedName>
</protein>
<evidence type="ECO:0000313" key="1">
    <source>
        <dbReference type="EMBL" id="AAC97694.1"/>
    </source>
</evidence>
<reference evidence="1 2" key="1">
    <citation type="journal article" date="1999" name="J. Virol.">
        <title>The genome of Melanoplus sanguinipes entomopoxvirus.</title>
        <authorList>
            <person name="Afonso C.L."/>
            <person name="Tulman E.R."/>
            <person name="Lu Z."/>
            <person name="Oma E."/>
            <person name="Kutish G.F."/>
            <person name="Rock D.L."/>
        </authorList>
    </citation>
    <scope>NUCLEOTIDE SEQUENCE [LARGE SCALE GENOMIC DNA]</scope>
    <source>
        <strain evidence="1">Tucson</strain>
    </source>
</reference>
<gene>
    <name evidence="1" type="primary">MSV187</name>
</gene>